<keyword evidence="13" id="KW-1185">Reference proteome</keyword>
<proteinExistence type="inferred from homology"/>
<evidence type="ECO:0000256" key="11">
    <source>
        <dbReference type="RuleBase" id="RU365010"/>
    </source>
</evidence>
<keyword evidence="9" id="KW-0966">Cell projection</keyword>
<evidence type="ECO:0000256" key="6">
    <source>
        <dbReference type="ARBA" id="ARBA00023069"/>
    </source>
</evidence>
<keyword evidence="6" id="KW-0969">Cilium</keyword>
<sequence>MEITTPAEYKKATQGKSVNKFCDMQAEMGAEALDIVTSTIEKFTKSEVLEVDNATRFIKDLMDKQFGPSWHCVVGEGYSFDITAQKQNLLYVYYTGSLAILLWKS</sequence>
<dbReference type="GO" id="GO:0005874">
    <property type="term" value="C:microtubule"/>
    <property type="evidence" value="ECO:0007669"/>
    <property type="project" value="UniProtKB-KW"/>
</dbReference>
<reference evidence="12" key="1">
    <citation type="submission" date="2021-09" db="EMBL/GenBank/DDBJ databases">
        <authorList>
            <consortium name="AG Swart"/>
            <person name="Singh M."/>
            <person name="Singh A."/>
            <person name="Seah K."/>
            <person name="Emmerich C."/>
        </authorList>
    </citation>
    <scope>NUCLEOTIDE SEQUENCE</scope>
    <source>
        <strain evidence="12">ATCC30299</strain>
    </source>
</reference>
<keyword evidence="8 11" id="KW-0206">Cytoskeleton</keyword>
<dbReference type="GO" id="GO:0007017">
    <property type="term" value="P:microtubule-based process"/>
    <property type="evidence" value="ECO:0007669"/>
    <property type="project" value="InterPro"/>
</dbReference>
<dbReference type="PANTHER" id="PTHR11886">
    <property type="entry name" value="DYNEIN LIGHT CHAIN"/>
    <property type="match status" value="1"/>
</dbReference>
<keyword evidence="5 11" id="KW-0243">Dynein</keyword>
<evidence type="ECO:0000256" key="2">
    <source>
        <dbReference type="ARBA" id="ARBA00011655"/>
    </source>
</evidence>
<evidence type="ECO:0000256" key="9">
    <source>
        <dbReference type="ARBA" id="ARBA00023273"/>
    </source>
</evidence>
<keyword evidence="4 11" id="KW-0493">Microtubule</keyword>
<evidence type="ECO:0000256" key="3">
    <source>
        <dbReference type="ARBA" id="ARBA00022490"/>
    </source>
</evidence>
<organism evidence="12 13">
    <name type="scientific">Blepharisma stoltei</name>
    <dbReference type="NCBI Taxonomy" id="1481888"/>
    <lineage>
        <taxon>Eukaryota</taxon>
        <taxon>Sar</taxon>
        <taxon>Alveolata</taxon>
        <taxon>Ciliophora</taxon>
        <taxon>Postciliodesmatophora</taxon>
        <taxon>Heterotrichea</taxon>
        <taxon>Heterotrichida</taxon>
        <taxon>Blepharismidae</taxon>
        <taxon>Blepharisma</taxon>
    </lineage>
</organism>
<dbReference type="Pfam" id="PF01221">
    <property type="entry name" value="Dynein_light"/>
    <property type="match status" value="1"/>
</dbReference>
<dbReference type="InterPro" id="IPR037177">
    <property type="entry name" value="DLC_sf"/>
</dbReference>
<evidence type="ECO:0000313" key="12">
    <source>
        <dbReference type="EMBL" id="CAG9319071.1"/>
    </source>
</evidence>
<dbReference type="AlphaFoldDB" id="A0AAU9ITV6"/>
<comment type="subunit">
    <text evidence="2">Consists of at least two heavy chains and a number of intermediate and light chains.</text>
</comment>
<accession>A0AAU9ITV6</accession>
<comment type="subcellular location">
    <subcellularLocation>
        <location evidence="1">Cytoplasm</location>
        <location evidence="1">Cytoskeleton</location>
        <location evidence="1">Cilium axoneme</location>
    </subcellularLocation>
</comment>
<evidence type="ECO:0000256" key="5">
    <source>
        <dbReference type="ARBA" id="ARBA00023017"/>
    </source>
</evidence>
<dbReference type="InterPro" id="IPR001372">
    <property type="entry name" value="Dynein_light_chain_typ-1/2"/>
</dbReference>
<evidence type="ECO:0000256" key="10">
    <source>
        <dbReference type="ARBA" id="ARBA00057688"/>
    </source>
</evidence>
<dbReference type="FunFam" id="3.30.740.10:FF:000002">
    <property type="entry name" value="Dynein light chain"/>
    <property type="match status" value="1"/>
</dbReference>
<dbReference type="Proteomes" id="UP001162131">
    <property type="component" value="Unassembled WGS sequence"/>
</dbReference>
<keyword evidence="3 11" id="KW-0963">Cytoplasm</keyword>
<dbReference type="EMBL" id="CAJZBQ010000021">
    <property type="protein sequence ID" value="CAG9319071.1"/>
    <property type="molecule type" value="Genomic_DNA"/>
</dbReference>
<dbReference type="PANTHER" id="PTHR11886:SF2">
    <property type="entry name" value="DYNEIN AXONEMAL LIGHT CHAIN 4"/>
    <property type="match status" value="1"/>
</dbReference>
<dbReference type="GO" id="GO:0005930">
    <property type="term" value="C:axoneme"/>
    <property type="evidence" value="ECO:0007669"/>
    <property type="project" value="UniProtKB-SubCell"/>
</dbReference>
<comment type="caution">
    <text evidence="12">The sequence shown here is derived from an EMBL/GenBank/DDBJ whole genome shotgun (WGS) entry which is preliminary data.</text>
</comment>
<dbReference type="Gene3D" id="3.30.740.10">
    <property type="entry name" value="Protein Inhibitor Of Neuronal Nitric Oxide Synthase"/>
    <property type="match status" value="1"/>
</dbReference>
<comment type="function">
    <text evidence="10">Force generating protein of respiratory cilia. Produces force towards the minus ends of microtubules. Dynein has ATPase activity.</text>
</comment>
<keyword evidence="7 11" id="KW-0505">Motor protein</keyword>
<gene>
    <name evidence="12" type="ORF">BSTOLATCC_MIC22421</name>
</gene>
<dbReference type="GO" id="GO:0030286">
    <property type="term" value="C:dynein complex"/>
    <property type="evidence" value="ECO:0007669"/>
    <property type="project" value="UniProtKB-KW"/>
</dbReference>
<dbReference type="CDD" id="cd21453">
    <property type="entry name" value="DLC-like_DNAL4"/>
    <property type="match status" value="1"/>
</dbReference>
<dbReference type="SUPFAM" id="SSF54648">
    <property type="entry name" value="DLC"/>
    <property type="match status" value="1"/>
</dbReference>
<dbReference type="SMART" id="SM01375">
    <property type="entry name" value="Dynein_light"/>
    <property type="match status" value="1"/>
</dbReference>
<evidence type="ECO:0000313" key="13">
    <source>
        <dbReference type="Proteomes" id="UP001162131"/>
    </source>
</evidence>
<evidence type="ECO:0000256" key="7">
    <source>
        <dbReference type="ARBA" id="ARBA00023175"/>
    </source>
</evidence>
<comment type="similarity">
    <text evidence="11">Belongs to the dynein light chain family.</text>
</comment>
<evidence type="ECO:0000256" key="8">
    <source>
        <dbReference type="ARBA" id="ARBA00023212"/>
    </source>
</evidence>
<name>A0AAU9ITV6_9CILI</name>
<evidence type="ECO:0000256" key="4">
    <source>
        <dbReference type="ARBA" id="ARBA00022701"/>
    </source>
</evidence>
<evidence type="ECO:0000256" key="1">
    <source>
        <dbReference type="ARBA" id="ARBA00004430"/>
    </source>
</evidence>
<protein>
    <recommendedName>
        <fullName evidence="11">Dynein light chain</fullName>
    </recommendedName>
</protein>